<evidence type="ECO:0000256" key="1">
    <source>
        <dbReference type="ARBA" id="ARBA00001933"/>
    </source>
</evidence>
<dbReference type="NCBIfam" id="TIGR04350">
    <property type="entry name" value="C_S_lyase_PatB"/>
    <property type="match status" value="1"/>
</dbReference>
<dbReference type="InterPro" id="IPR015422">
    <property type="entry name" value="PyrdxlP-dep_Trfase_small"/>
</dbReference>
<dbReference type="CDD" id="cd00609">
    <property type="entry name" value="AAT_like"/>
    <property type="match status" value="1"/>
</dbReference>
<dbReference type="InterPro" id="IPR027619">
    <property type="entry name" value="C-S_lyase_PatB-like"/>
</dbReference>
<dbReference type="PANTHER" id="PTHR43525:SF1">
    <property type="entry name" value="PROTEIN MALY"/>
    <property type="match status" value="1"/>
</dbReference>
<evidence type="ECO:0000256" key="5">
    <source>
        <dbReference type="ARBA" id="ARBA00037974"/>
    </source>
</evidence>
<dbReference type="InterPro" id="IPR004839">
    <property type="entry name" value="Aminotransferase_I/II_large"/>
</dbReference>
<evidence type="ECO:0000256" key="2">
    <source>
        <dbReference type="ARBA" id="ARBA00012224"/>
    </source>
</evidence>
<comment type="similarity">
    <text evidence="5">Belongs to the class-II pyridoxal-phosphate-dependent aminotransferase family. MalY/PatB cystathionine beta-lyase subfamily.</text>
</comment>
<dbReference type="Proteomes" id="UP000295129">
    <property type="component" value="Unassembled WGS sequence"/>
</dbReference>
<keyword evidence="3" id="KW-0663">Pyridoxal phosphate</keyword>
<keyword evidence="4 7" id="KW-0456">Lyase</keyword>
<feature type="domain" description="Aminotransferase class I/classII large" evidence="6">
    <location>
        <begin position="26"/>
        <end position="372"/>
    </location>
</feature>
<reference evidence="7 8" key="1">
    <citation type="submission" date="2019-03" db="EMBL/GenBank/DDBJ databases">
        <title>Genomic Encyclopedia of Type Strains, Phase IV (KMG-IV): sequencing the most valuable type-strain genomes for metagenomic binning, comparative biology and taxonomic classification.</title>
        <authorList>
            <person name="Goeker M."/>
        </authorList>
    </citation>
    <scope>NUCLEOTIDE SEQUENCE [LARGE SCALE GENOMIC DNA]</scope>
    <source>
        <strain evidence="7 8">DSM 12121</strain>
    </source>
</reference>
<keyword evidence="8" id="KW-1185">Reference proteome</keyword>
<evidence type="ECO:0000256" key="4">
    <source>
        <dbReference type="ARBA" id="ARBA00023239"/>
    </source>
</evidence>
<dbReference type="RefSeq" id="WP_133590410.1">
    <property type="nucleotide sequence ID" value="NZ_SNVV01000006.1"/>
</dbReference>
<dbReference type="Pfam" id="PF00155">
    <property type="entry name" value="Aminotran_1_2"/>
    <property type="match status" value="1"/>
</dbReference>
<dbReference type="PANTHER" id="PTHR43525">
    <property type="entry name" value="PROTEIN MALY"/>
    <property type="match status" value="1"/>
</dbReference>
<evidence type="ECO:0000313" key="7">
    <source>
        <dbReference type="EMBL" id="TDN52369.1"/>
    </source>
</evidence>
<organism evidence="7 8">
    <name type="scientific">Azoarcus indigens</name>
    <dbReference type="NCBI Taxonomy" id="29545"/>
    <lineage>
        <taxon>Bacteria</taxon>
        <taxon>Pseudomonadati</taxon>
        <taxon>Pseudomonadota</taxon>
        <taxon>Betaproteobacteria</taxon>
        <taxon>Rhodocyclales</taxon>
        <taxon>Zoogloeaceae</taxon>
        <taxon>Azoarcus</taxon>
    </lineage>
</organism>
<sequence>MDFDFDRQPDRRTVPGEKWGRYAGRDVLPLWVADMDFTAPPAVLEALRARLDHGIFGYTDAWPSLTEAVTTGLARDHAWQIEPEWLIWLPGVVTGFNLACRAVGQPGDSVFTATPVYPPFLSAPDNSERRLITAPLIEGPTRWEWDRLATEQALAGDTRLFMLCSPHNPVGRVFDQEELQWLADLAERRDLVVCSDEIHCGLVLDEDKPHVPLAALNPEIARRSITLMAPSKTWNIPALYCAFAIIPDAGLRSRYRRAMRGIVPHVNVLGLVATEAAYRDGGAWRSALLDYLRGNRERVMEAVAAMPGLRTNRPEATYLAWLDCRDSGLADPAAFFEAAGVGLSDGRPFGLPGFLRLNFGCPRATLDEALARMRRALDAR</sequence>
<comment type="caution">
    <text evidence="7">The sequence shown here is derived from an EMBL/GenBank/DDBJ whole genome shotgun (WGS) entry which is preliminary data.</text>
</comment>
<evidence type="ECO:0000313" key="8">
    <source>
        <dbReference type="Proteomes" id="UP000295129"/>
    </source>
</evidence>
<dbReference type="SUPFAM" id="SSF53383">
    <property type="entry name" value="PLP-dependent transferases"/>
    <property type="match status" value="1"/>
</dbReference>
<name>A0A4R6E5F6_9RHOO</name>
<dbReference type="Gene3D" id="3.40.640.10">
    <property type="entry name" value="Type I PLP-dependent aspartate aminotransferase-like (Major domain)"/>
    <property type="match status" value="1"/>
</dbReference>
<evidence type="ECO:0000256" key="3">
    <source>
        <dbReference type="ARBA" id="ARBA00022898"/>
    </source>
</evidence>
<comment type="cofactor">
    <cofactor evidence="1">
        <name>pyridoxal 5'-phosphate</name>
        <dbReference type="ChEBI" id="CHEBI:597326"/>
    </cofactor>
</comment>
<dbReference type="GO" id="GO:0047804">
    <property type="term" value="F:cysteine-S-conjugate beta-lyase activity"/>
    <property type="evidence" value="ECO:0007669"/>
    <property type="project" value="UniProtKB-EC"/>
</dbReference>
<gene>
    <name evidence="7" type="ORF">C7389_10661</name>
</gene>
<dbReference type="OrthoDB" id="9803354at2"/>
<dbReference type="AlphaFoldDB" id="A0A4R6E5F6"/>
<accession>A0A4R6E5F6</accession>
<evidence type="ECO:0000259" key="6">
    <source>
        <dbReference type="Pfam" id="PF00155"/>
    </source>
</evidence>
<dbReference type="EMBL" id="SNVV01000006">
    <property type="protein sequence ID" value="TDN52369.1"/>
    <property type="molecule type" value="Genomic_DNA"/>
</dbReference>
<proteinExistence type="inferred from homology"/>
<dbReference type="GO" id="GO:0030170">
    <property type="term" value="F:pyridoxal phosphate binding"/>
    <property type="evidence" value="ECO:0007669"/>
    <property type="project" value="InterPro"/>
</dbReference>
<dbReference type="InterPro" id="IPR051798">
    <property type="entry name" value="Class-II_PLP-Dep_Aminotrans"/>
</dbReference>
<dbReference type="InterPro" id="IPR015424">
    <property type="entry name" value="PyrdxlP-dep_Trfase"/>
</dbReference>
<dbReference type="EC" id="4.4.1.13" evidence="2"/>
<protein>
    <recommendedName>
        <fullName evidence="2">cysteine-S-conjugate beta-lyase</fullName>
        <ecNumber evidence="2">4.4.1.13</ecNumber>
    </recommendedName>
</protein>
<dbReference type="Gene3D" id="3.90.1150.10">
    <property type="entry name" value="Aspartate Aminotransferase, domain 1"/>
    <property type="match status" value="1"/>
</dbReference>
<dbReference type="InterPro" id="IPR015421">
    <property type="entry name" value="PyrdxlP-dep_Trfase_major"/>
</dbReference>